<gene>
    <name evidence="2" type="ORF">MPH_11017</name>
</gene>
<evidence type="ECO:0000313" key="2">
    <source>
        <dbReference type="EMBL" id="EKG11880.1"/>
    </source>
</evidence>
<evidence type="ECO:0000313" key="3">
    <source>
        <dbReference type="Proteomes" id="UP000007129"/>
    </source>
</evidence>
<evidence type="ECO:0000256" key="1">
    <source>
        <dbReference type="SAM" id="SignalP"/>
    </source>
</evidence>
<feature type="signal peptide" evidence="1">
    <location>
        <begin position="1"/>
        <end position="15"/>
    </location>
</feature>
<feature type="chain" id="PRO_5012542454" evidence="1">
    <location>
        <begin position="16"/>
        <end position="168"/>
    </location>
</feature>
<accession>K2S572</accession>
<name>K2S572_MACPH</name>
<dbReference type="InParanoid" id="K2S572"/>
<dbReference type="Proteomes" id="UP000007129">
    <property type="component" value="Unassembled WGS sequence"/>
</dbReference>
<sequence>MGCLRLWSRLHRLSALLYVCTGPLTWPNRITITGSHGHQIFTCSAANARRRFMSSFPHAFMTSASRTLPWNPELQLHQRRRPCSRPTIKLLRVIVLSTSACGSFRRPRCDRPGRLKSSAPGDEVDIPSVRMVVSHTRNAMMALTISYDKGGAGWDYGYETRVRAERRG</sequence>
<comment type="caution">
    <text evidence="2">The sequence shown here is derived from an EMBL/GenBank/DDBJ whole genome shotgun (WGS) entry which is preliminary data.</text>
</comment>
<proteinExistence type="predicted"/>
<protein>
    <submittedName>
        <fullName evidence="2">Uncharacterized protein</fullName>
    </submittedName>
</protein>
<dbReference type="HOGENOM" id="CLU_1586806_0_0_1"/>
<keyword evidence="1" id="KW-0732">Signal</keyword>
<dbReference type="AlphaFoldDB" id="K2S572"/>
<dbReference type="VEuPathDB" id="FungiDB:MPH_11017"/>
<dbReference type="EMBL" id="AHHD01000466">
    <property type="protein sequence ID" value="EKG11880.1"/>
    <property type="molecule type" value="Genomic_DNA"/>
</dbReference>
<reference evidence="2 3" key="1">
    <citation type="journal article" date="2012" name="BMC Genomics">
        <title>Tools to kill: Genome of one of the most destructive plant pathogenic fungi Macrophomina phaseolina.</title>
        <authorList>
            <person name="Islam M.S."/>
            <person name="Haque M.S."/>
            <person name="Islam M.M."/>
            <person name="Emdad E.M."/>
            <person name="Halim A."/>
            <person name="Hossen Q.M.M."/>
            <person name="Hossain M.Z."/>
            <person name="Ahmed B."/>
            <person name="Rahim S."/>
            <person name="Rahman M.S."/>
            <person name="Alam M.M."/>
            <person name="Hou S."/>
            <person name="Wan X."/>
            <person name="Saito J.A."/>
            <person name="Alam M."/>
        </authorList>
    </citation>
    <scope>NUCLEOTIDE SEQUENCE [LARGE SCALE GENOMIC DNA]</scope>
    <source>
        <strain evidence="2 3">MS6</strain>
    </source>
</reference>
<organism evidence="2 3">
    <name type="scientific">Macrophomina phaseolina (strain MS6)</name>
    <name type="common">Charcoal rot fungus</name>
    <dbReference type="NCBI Taxonomy" id="1126212"/>
    <lineage>
        <taxon>Eukaryota</taxon>
        <taxon>Fungi</taxon>
        <taxon>Dikarya</taxon>
        <taxon>Ascomycota</taxon>
        <taxon>Pezizomycotina</taxon>
        <taxon>Dothideomycetes</taxon>
        <taxon>Dothideomycetes incertae sedis</taxon>
        <taxon>Botryosphaeriales</taxon>
        <taxon>Botryosphaeriaceae</taxon>
        <taxon>Macrophomina</taxon>
    </lineage>
</organism>